<proteinExistence type="inferred from homology"/>
<keyword evidence="5" id="KW-0460">Magnesium</keyword>
<dbReference type="InterPro" id="IPR038987">
    <property type="entry name" value="MoeA-like"/>
</dbReference>
<feature type="domain" description="MoaB/Mog" evidence="6">
    <location>
        <begin position="7"/>
        <end position="151"/>
    </location>
</feature>
<comment type="function">
    <text evidence="5">Catalyzes two steps in the biosynthesis of the molybdenum cofactor. In the first step, molybdopterin is adenylated. Subsequently, molybdate is inserted into adenylated molybdopterin and AMP is released.</text>
</comment>
<dbReference type="CTD" id="30973"/>
<comment type="cofactor">
    <cofactor evidence="5">
        <name>Mg(2+)</name>
        <dbReference type="ChEBI" id="CHEBI:18420"/>
    </cofactor>
</comment>
<dbReference type="GO" id="GO:0099634">
    <property type="term" value="C:postsynaptic specialization membrane"/>
    <property type="evidence" value="ECO:0007669"/>
    <property type="project" value="GOC"/>
</dbReference>
<dbReference type="GO" id="GO:0030425">
    <property type="term" value="C:dendrite"/>
    <property type="evidence" value="ECO:0007669"/>
    <property type="project" value="TreeGrafter"/>
</dbReference>
<dbReference type="InterPro" id="IPR036425">
    <property type="entry name" value="MoaB/Mog-like_dom_sf"/>
</dbReference>
<comment type="similarity">
    <text evidence="3">In the C-terminal section; belongs to the MoeA family.</text>
</comment>
<dbReference type="SUPFAM" id="SSF63867">
    <property type="entry name" value="MoeA C-terminal domain-like"/>
    <property type="match status" value="1"/>
</dbReference>
<dbReference type="SMART" id="SM00852">
    <property type="entry name" value="MoCF_biosynth"/>
    <property type="match status" value="2"/>
</dbReference>
<dbReference type="InterPro" id="IPR008284">
    <property type="entry name" value="MoCF_biosynth_CS"/>
</dbReference>
<evidence type="ECO:0000256" key="4">
    <source>
        <dbReference type="ARBA" id="ARBA00023150"/>
    </source>
</evidence>
<dbReference type="Gene3D" id="3.90.105.10">
    <property type="entry name" value="Molybdopterin biosynthesis moea protein, domain 2"/>
    <property type="match status" value="1"/>
</dbReference>
<comment type="pathway">
    <text evidence="1 5">Cofactor biosynthesis; molybdopterin biosynthesis.</text>
</comment>
<comment type="similarity">
    <text evidence="2">In the N-terminal section; belongs to the MoaB/Mog family.</text>
</comment>
<keyword evidence="5" id="KW-0500">Molybdenum</keyword>
<dbReference type="FunFam" id="2.170.190.11:FF:000001">
    <property type="entry name" value="Molybdopterin molybdenumtransferase"/>
    <property type="match status" value="1"/>
</dbReference>
<dbReference type="GO" id="GO:0007529">
    <property type="term" value="P:establishment of synaptic specificity at neuromuscular junction"/>
    <property type="evidence" value="ECO:0007669"/>
    <property type="project" value="TreeGrafter"/>
</dbReference>
<dbReference type="Pfam" id="PF03454">
    <property type="entry name" value="MoeA_C"/>
    <property type="match status" value="1"/>
</dbReference>
<dbReference type="CDD" id="cd00887">
    <property type="entry name" value="MoeA"/>
    <property type="match status" value="1"/>
</dbReference>
<dbReference type="GO" id="GO:0097112">
    <property type="term" value="P:gamma-aminobutyric acid receptor clustering"/>
    <property type="evidence" value="ECO:0007669"/>
    <property type="project" value="TreeGrafter"/>
</dbReference>
<dbReference type="NCBIfam" id="TIGR00177">
    <property type="entry name" value="molyb_syn"/>
    <property type="match status" value="2"/>
</dbReference>
<dbReference type="InterPro" id="IPR036688">
    <property type="entry name" value="MoeA_C_domain_IV_sf"/>
</dbReference>
<dbReference type="InterPro" id="IPR005111">
    <property type="entry name" value="MoeA_C_domain_IV"/>
</dbReference>
<keyword evidence="5" id="KW-0479">Metal-binding</keyword>
<evidence type="ECO:0000313" key="7">
    <source>
        <dbReference type="RefSeq" id="XP_013167987.1"/>
    </source>
</evidence>
<dbReference type="Proteomes" id="UP000694872">
    <property type="component" value="Unplaced"/>
</dbReference>
<dbReference type="RefSeq" id="XP_013167987.1">
    <property type="nucleotide sequence ID" value="XM_013312533.1"/>
</dbReference>
<dbReference type="InterPro" id="IPR036135">
    <property type="entry name" value="MoeA_linker/N_sf"/>
</dbReference>
<gene>
    <name evidence="7" type="primary">LOC106117987</name>
</gene>
<dbReference type="SUPFAM" id="SSF63882">
    <property type="entry name" value="MoeA N-terminal region -like"/>
    <property type="match status" value="1"/>
</dbReference>
<evidence type="ECO:0000256" key="5">
    <source>
        <dbReference type="RuleBase" id="RU365090"/>
    </source>
</evidence>
<dbReference type="PANTHER" id="PTHR10192:SF5">
    <property type="entry name" value="GEPHYRIN"/>
    <property type="match status" value="1"/>
</dbReference>
<reference evidence="7" key="1">
    <citation type="submission" date="2025-08" db="UniProtKB">
        <authorList>
            <consortium name="RefSeq"/>
        </authorList>
    </citation>
    <scope>IDENTIFICATION</scope>
</reference>
<dbReference type="Gene3D" id="2.40.340.10">
    <property type="entry name" value="MoeA, C-terminal, domain IV"/>
    <property type="match status" value="1"/>
</dbReference>
<keyword evidence="5" id="KW-0808">Transferase</keyword>
<dbReference type="GeneID" id="106117987"/>
<dbReference type="InterPro" id="IPR005110">
    <property type="entry name" value="MoeA_linker/N"/>
</dbReference>
<organism evidence="7">
    <name type="scientific">Papilio xuthus</name>
    <name type="common">Asian swallowtail butterfly</name>
    <dbReference type="NCBI Taxonomy" id="66420"/>
    <lineage>
        <taxon>Eukaryota</taxon>
        <taxon>Metazoa</taxon>
        <taxon>Ecdysozoa</taxon>
        <taxon>Arthropoda</taxon>
        <taxon>Hexapoda</taxon>
        <taxon>Insecta</taxon>
        <taxon>Pterygota</taxon>
        <taxon>Neoptera</taxon>
        <taxon>Endopterygota</taxon>
        <taxon>Lepidoptera</taxon>
        <taxon>Glossata</taxon>
        <taxon>Ditrysia</taxon>
        <taxon>Papilionoidea</taxon>
        <taxon>Papilionidae</taxon>
        <taxon>Papilioninae</taxon>
        <taxon>Papilio</taxon>
    </lineage>
</organism>
<protein>
    <submittedName>
        <fullName evidence="7">Gephyrin</fullName>
    </submittedName>
</protein>
<dbReference type="GO" id="GO:0006777">
    <property type="term" value="P:Mo-molybdopterin cofactor biosynthetic process"/>
    <property type="evidence" value="ECO:0007669"/>
    <property type="project" value="UniProtKB-UniRule"/>
</dbReference>
<name>A0AAJ7E9D5_PAPXU</name>
<dbReference type="GO" id="GO:0098970">
    <property type="term" value="P:postsynaptic neurotransmitter receptor diffusion trapping"/>
    <property type="evidence" value="ECO:0007669"/>
    <property type="project" value="TreeGrafter"/>
</dbReference>
<sequence length="613" mass="66168">MAAGIIIIITVSDTCYKNPTNDTSGPTLVELVKSLFPQSTIQTNIIPDERKIIEDKLKEYCMKNADLIITTGGTGFSNRDVTPEATRAVIEKEAPAISVALTIESLKKTPMAMVSRSVSGICDKTLIINFPGSKKAVIECFEVVKPILHHAIEIIKNDTKKVKSVHDSMQGHVCPHKISSVDVTKVALRPRESPYPMLEMTEAFNIVDSVMKKWVGTVQQVNIENGLGYVVAESLYAKEPMPPFPASIKDGYACISSDGAGVRRVRAAVSAGDSFDLPLQPGECARINTGAPLPPGADCVVQVEDTKLISATPDNETELEVEILTAPKPQQDVRPIGFDITLGDPLVTEGAVLDAALLGVLAGAGYQNVRVRTRPVVAILSTGNELQDPSEVTLKPAHIRDSNQTMLKALLKEQGYTSVCMGVARDEAGALRASVAAALRTADVLVCTGGVSMGEKDLLKPVLTQDFDATLHFGRVRMKPGKPSTFASCQFEGKTKYIFALPGNPVSAYVCCLLFVIRALRVCEHRNAEFPRMRVRLTKQFQLDPRPEYVRAVLKFTDDIPSAEVLGNQCSSRLLSACGASVLLEMPPADKDLRCLAAGTVVPAIITGRMDLN</sequence>
<dbReference type="GO" id="GO:0072579">
    <property type="term" value="P:glycine receptor clustering"/>
    <property type="evidence" value="ECO:0007669"/>
    <property type="project" value="TreeGrafter"/>
</dbReference>
<keyword evidence="4 5" id="KW-0501">Molybdenum cofactor biosynthesis</keyword>
<dbReference type="CDD" id="cd00886">
    <property type="entry name" value="MogA_MoaB"/>
    <property type="match status" value="1"/>
</dbReference>
<comment type="similarity">
    <text evidence="5">Belongs to the MoeA family.</text>
</comment>
<dbReference type="PROSITE" id="PS01078">
    <property type="entry name" value="MOCF_BIOSYNTHESIS_1"/>
    <property type="match status" value="1"/>
</dbReference>
<dbReference type="Gene3D" id="2.170.190.11">
    <property type="entry name" value="Molybdopterin biosynthesis moea protein, domain 3"/>
    <property type="match status" value="1"/>
</dbReference>
<dbReference type="SUPFAM" id="SSF53218">
    <property type="entry name" value="Molybdenum cofactor biosynthesis proteins"/>
    <property type="match status" value="2"/>
</dbReference>
<evidence type="ECO:0000256" key="3">
    <source>
        <dbReference type="ARBA" id="ARBA00008339"/>
    </source>
</evidence>
<evidence type="ECO:0000259" key="6">
    <source>
        <dbReference type="SMART" id="SM00852"/>
    </source>
</evidence>
<dbReference type="PANTHER" id="PTHR10192">
    <property type="entry name" value="MOLYBDOPTERIN BIOSYNTHESIS PROTEIN"/>
    <property type="match status" value="1"/>
</dbReference>
<dbReference type="GO" id="GO:0061599">
    <property type="term" value="F:molybdopterin molybdotransferase activity"/>
    <property type="evidence" value="ECO:0007669"/>
    <property type="project" value="UniProtKB-UniRule"/>
</dbReference>
<comment type="catalytic activity">
    <reaction evidence="5">
        <text>molybdopterin + ATP + H(+) = adenylyl-molybdopterin + diphosphate</text>
        <dbReference type="Rhea" id="RHEA:31331"/>
        <dbReference type="ChEBI" id="CHEBI:15378"/>
        <dbReference type="ChEBI" id="CHEBI:30616"/>
        <dbReference type="ChEBI" id="CHEBI:33019"/>
        <dbReference type="ChEBI" id="CHEBI:58698"/>
        <dbReference type="ChEBI" id="CHEBI:62727"/>
    </reaction>
</comment>
<comment type="catalytic activity">
    <reaction evidence="5">
        <text>adenylyl-molybdopterin + molybdate = Mo-molybdopterin + AMP + H(+)</text>
        <dbReference type="Rhea" id="RHEA:35047"/>
        <dbReference type="ChEBI" id="CHEBI:15378"/>
        <dbReference type="ChEBI" id="CHEBI:36264"/>
        <dbReference type="ChEBI" id="CHEBI:62727"/>
        <dbReference type="ChEBI" id="CHEBI:71302"/>
        <dbReference type="ChEBI" id="CHEBI:456215"/>
    </reaction>
</comment>
<dbReference type="Pfam" id="PF00994">
    <property type="entry name" value="MoCF_biosynth"/>
    <property type="match status" value="2"/>
</dbReference>
<dbReference type="GO" id="GO:0046872">
    <property type="term" value="F:metal ion binding"/>
    <property type="evidence" value="ECO:0007669"/>
    <property type="project" value="UniProtKB-UniRule"/>
</dbReference>
<accession>A0AAJ7E9D5</accession>
<dbReference type="GO" id="GO:0005524">
    <property type="term" value="F:ATP binding"/>
    <property type="evidence" value="ECO:0007669"/>
    <property type="project" value="UniProtKB-UniRule"/>
</dbReference>
<dbReference type="Gene3D" id="3.40.980.10">
    <property type="entry name" value="MoaB/Mog-like domain"/>
    <property type="match status" value="2"/>
</dbReference>
<evidence type="ECO:0000256" key="2">
    <source>
        <dbReference type="ARBA" id="ARBA00007589"/>
    </source>
</evidence>
<dbReference type="PROSITE" id="PS01079">
    <property type="entry name" value="MOCF_BIOSYNTHESIS_2"/>
    <property type="match status" value="1"/>
</dbReference>
<dbReference type="InterPro" id="IPR001453">
    <property type="entry name" value="MoaB/Mog_dom"/>
</dbReference>
<dbReference type="GO" id="GO:0061598">
    <property type="term" value="F:molybdopterin adenylyltransferase activity"/>
    <property type="evidence" value="ECO:0007669"/>
    <property type="project" value="UniProtKB-UniRule"/>
</dbReference>
<evidence type="ECO:0000256" key="1">
    <source>
        <dbReference type="ARBA" id="ARBA00005046"/>
    </source>
</evidence>
<dbReference type="FunFam" id="3.40.980.10:FF:000001">
    <property type="entry name" value="Molybdopterin molybdenumtransferase"/>
    <property type="match status" value="1"/>
</dbReference>
<dbReference type="AlphaFoldDB" id="A0AAJ7E9D5"/>
<dbReference type="KEGG" id="pxu:106117987"/>
<feature type="domain" description="MoaB/Mog" evidence="6">
    <location>
        <begin position="378"/>
        <end position="522"/>
    </location>
</feature>
<dbReference type="GO" id="GO:0005829">
    <property type="term" value="C:cytosol"/>
    <property type="evidence" value="ECO:0007669"/>
    <property type="project" value="TreeGrafter"/>
</dbReference>
<dbReference type="Pfam" id="PF03453">
    <property type="entry name" value="MoeA_N"/>
    <property type="match status" value="1"/>
</dbReference>